<protein>
    <submittedName>
        <fullName evidence="2">Uncharacterized protein</fullName>
    </submittedName>
</protein>
<evidence type="ECO:0000256" key="1">
    <source>
        <dbReference type="SAM" id="MobiDB-lite"/>
    </source>
</evidence>
<feature type="compositionally biased region" description="Basic and acidic residues" evidence="1">
    <location>
        <begin position="161"/>
        <end position="170"/>
    </location>
</feature>
<proteinExistence type="predicted"/>
<dbReference type="EMBL" id="JBHFEH010000021">
    <property type="protein sequence ID" value="KAL2053312.1"/>
    <property type="molecule type" value="Genomic_DNA"/>
</dbReference>
<feature type="region of interest" description="Disordered" evidence="1">
    <location>
        <begin position="346"/>
        <end position="408"/>
    </location>
</feature>
<dbReference type="Proteomes" id="UP001590951">
    <property type="component" value="Unassembled WGS sequence"/>
</dbReference>
<comment type="caution">
    <text evidence="2">The sequence shown here is derived from an EMBL/GenBank/DDBJ whole genome shotgun (WGS) entry which is preliminary data.</text>
</comment>
<keyword evidence="3" id="KW-1185">Reference proteome</keyword>
<sequence length="408" mass="45693">MALRRDRPNGRKHTTLDIVPPASDMSSRIAKPQSEMLGVDNFLSSAARASVETGSLAHRHKESWRIARWRKLGTLGMASKYLKNIARPNAMKQLGEEMKRFPSDSKNHEKASKNFKILQDLVNGVAREAARPAIKVTEREMRIRPEGIFNVLPRSATPTVKAEDKRKKVETPPVTNADTLNDSQISKKRKRVDEELSVEISISTSTSVERANKRIKTEISVTTEVERLNGPKAGEKRKRMEEDITMETSSAWKRMKVEMPAATNESVSSSSNLKSTRQIEALESIKGTVADESIDPALAISADENAQQQAATAKAGTKPGMRYNRPICAQFQHVNAESRPLIRLRIGDGPTAGRHGFKRRRGLSTEEDRPGINHAAKSVSKRQKTEAHRQRPNSRMMRKVQTDNRLPR</sequence>
<organism evidence="2 3">
    <name type="scientific">Lepraria finkii</name>
    <dbReference type="NCBI Taxonomy" id="1340010"/>
    <lineage>
        <taxon>Eukaryota</taxon>
        <taxon>Fungi</taxon>
        <taxon>Dikarya</taxon>
        <taxon>Ascomycota</taxon>
        <taxon>Pezizomycotina</taxon>
        <taxon>Lecanoromycetes</taxon>
        <taxon>OSLEUM clade</taxon>
        <taxon>Lecanoromycetidae</taxon>
        <taxon>Lecanorales</taxon>
        <taxon>Lecanorineae</taxon>
        <taxon>Stereocaulaceae</taxon>
        <taxon>Lepraria</taxon>
    </lineage>
</organism>
<feature type="region of interest" description="Disordered" evidence="1">
    <location>
        <begin position="1"/>
        <end position="26"/>
    </location>
</feature>
<evidence type="ECO:0000313" key="3">
    <source>
        <dbReference type="Proteomes" id="UP001590951"/>
    </source>
</evidence>
<gene>
    <name evidence="2" type="ORF">ABVK25_006305</name>
</gene>
<accession>A0ABR4B7G4</accession>
<feature type="region of interest" description="Disordered" evidence="1">
    <location>
        <begin position="159"/>
        <end position="180"/>
    </location>
</feature>
<name>A0ABR4B7G4_9LECA</name>
<reference evidence="2 3" key="1">
    <citation type="submission" date="2024-09" db="EMBL/GenBank/DDBJ databases">
        <title>Rethinking Asexuality: The Enigmatic Case of Functional Sexual Genes in Lepraria (Stereocaulaceae).</title>
        <authorList>
            <person name="Doellman M."/>
            <person name="Sun Y."/>
            <person name="Barcenas-Pena A."/>
            <person name="Lumbsch H.T."/>
            <person name="Grewe F."/>
        </authorList>
    </citation>
    <scope>NUCLEOTIDE SEQUENCE [LARGE SCALE GENOMIC DNA]</scope>
    <source>
        <strain evidence="2 3">Grewe 0041</strain>
    </source>
</reference>
<evidence type="ECO:0000313" key="2">
    <source>
        <dbReference type="EMBL" id="KAL2053312.1"/>
    </source>
</evidence>